<feature type="transmembrane region" description="Helical" evidence="1">
    <location>
        <begin position="75"/>
        <end position="94"/>
    </location>
</feature>
<keyword evidence="1" id="KW-0812">Transmembrane</keyword>
<comment type="caution">
    <text evidence="2">The sequence shown here is derived from an EMBL/GenBank/DDBJ whole genome shotgun (WGS) entry which is preliminary data.</text>
</comment>
<feature type="transmembrane region" description="Helical" evidence="1">
    <location>
        <begin position="12"/>
        <end position="31"/>
    </location>
</feature>
<name>A0A844I4Y6_9GAMM</name>
<keyword evidence="1" id="KW-0472">Membrane</keyword>
<dbReference type="Proteomes" id="UP000431462">
    <property type="component" value="Unassembled WGS sequence"/>
</dbReference>
<reference evidence="2 3" key="1">
    <citation type="submission" date="2019-06" db="EMBL/GenBank/DDBJ databases">
        <title>Enrichment of Autotrophic Halophilic Microorganisms from Red Sea Brine Pool Using Microbial Electrosynthesis System.</title>
        <authorList>
            <person name="Alqahtani M.F."/>
            <person name="Bajracharya S."/>
            <person name="Katuri K.P."/>
            <person name="Ali M."/>
            <person name="Saikaly P.E."/>
        </authorList>
    </citation>
    <scope>NUCLEOTIDE SEQUENCE [LARGE SCALE GENOMIC DNA]</scope>
    <source>
        <strain evidence="2">MES15</strain>
    </source>
</reference>
<proteinExistence type="predicted"/>
<accession>A0A844I4Y6</accession>
<keyword evidence="1" id="KW-1133">Transmembrane helix</keyword>
<sequence length="132" mass="14491">MEKKIAGWITNIFCSSFIGAFLIIFAIYGLAEVFKGGFNAFANSWFTPWYGVLALYFLSIYLLASAQGHSLKRRLLSWSFSVVFHLGLLAYIGIVLDFGFAALVLGIPEVIILVLSCVGLGYCVASGKRDYA</sequence>
<evidence type="ECO:0000313" key="3">
    <source>
        <dbReference type="Proteomes" id="UP000431462"/>
    </source>
</evidence>
<feature type="transmembrane region" description="Helical" evidence="1">
    <location>
        <begin position="100"/>
        <end position="125"/>
    </location>
</feature>
<evidence type="ECO:0000313" key="2">
    <source>
        <dbReference type="EMBL" id="MTJ00072.1"/>
    </source>
</evidence>
<organism evidence="2 3">
    <name type="scientific">Marinobacter adhaerens</name>
    <dbReference type="NCBI Taxonomy" id="1033846"/>
    <lineage>
        <taxon>Bacteria</taxon>
        <taxon>Pseudomonadati</taxon>
        <taxon>Pseudomonadota</taxon>
        <taxon>Gammaproteobacteria</taxon>
        <taxon>Pseudomonadales</taxon>
        <taxon>Marinobacteraceae</taxon>
        <taxon>Marinobacter</taxon>
    </lineage>
</organism>
<dbReference type="AlphaFoldDB" id="A0A844I4Y6"/>
<dbReference type="EMBL" id="VENC01000016">
    <property type="protein sequence ID" value="MTJ00072.1"/>
    <property type="molecule type" value="Genomic_DNA"/>
</dbReference>
<evidence type="ECO:0000256" key="1">
    <source>
        <dbReference type="SAM" id="Phobius"/>
    </source>
</evidence>
<protein>
    <submittedName>
        <fullName evidence="2">Uncharacterized protein</fullName>
    </submittedName>
</protein>
<feature type="transmembrane region" description="Helical" evidence="1">
    <location>
        <begin position="43"/>
        <end position="63"/>
    </location>
</feature>
<gene>
    <name evidence="2" type="ORF">FH752_15770</name>
</gene>